<protein>
    <submittedName>
        <fullName evidence="7">D-isomer specific 2-hydroxyacid dehydrogenase</fullName>
    </submittedName>
</protein>
<dbReference type="InterPro" id="IPR036291">
    <property type="entry name" value="NAD(P)-bd_dom_sf"/>
</dbReference>
<comment type="similarity">
    <text evidence="1 4">Belongs to the D-isomer specific 2-hydroxyacid dehydrogenase family.</text>
</comment>
<dbReference type="GO" id="GO:0030267">
    <property type="term" value="F:glyoxylate reductase (NADPH) activity"/>
    <property type="evidence" value="ECO:0007669"/>
    <property type="project" value="TreeGrafter"/>
</dbReference>
<dbReference type="GO" id="GO:0005829">
    <property type="term" value="C:cytosol"/>
    <property type="evidence" value="ECO:0007669"/>
    <property type="project" value="TreeGrafter"/>
</dbReference>
<evidence type="ECO:0000313" key="7">
    <source>
        <dbReference type="EMBL" id="KAK0454631.1"/>
    </source>
</evidence>
<dbReference type="PANTHER" id="PTHR10996:SF257">
    <property type="entry name" value="GLYOXYLATE REDUCTASE 1"/>
    <property type="match status" value="1"/>
</dbReference>
<dbReference type="Proteomes" id="UP001175226">
    <property type="component" value="Unassembled WGS sequence"/>
</dbReference>
<evidence type="ECO:0000259" key="5">
    <source>
        <dbReference type="Pfam" id="PF00389"/>
    </source>
</evidence>
<dbReference type="PROSITE" id="PS00671">
    <property type="entry name" value="D_2_HYDROXYACID_DH_3"/>
    <property type="match status" value="1"/>
</dbReference>
<dbReference type="GO" id="GO:0051287">
    <property type="term" value="F:NAD binding"/>
    <property type="evidence" value="ECO:0007669"/>
    <property type="project" value="InterPro"/>
</dbReference>
<evidence type="ECO:0000256" key="1">
    <source>
        <dbReference type="ARBA" id="ARBA00005854"/>
    </source>
</evidence>
<feature type="domain" description="D-isomer specific 2-hydroxyacid dehydrogenase catalytic" evidence="5">
    <location>
        <begin position="14"/>
        <end position="316"/>
    </location>
</feature>
<comment type="caution">
    <text evidence="7">The sequence shown here is derived from an EMBL/GenBank/DDBJ whole genome shotgun (WGS) entry which is preliminary data.</text>
</comment>
<dbReference type="SUPFAM" id="SSF52283">
    <property type="entry name" value="Formate/glycerate dehydrogenase catalytic domain-like"/>
    <property type="match status" value="1"/>
</dbReference>
<feature type="domain" description="D-isomer specific 2-hydroxyacid dehydrogenase NAD-binding" evidence="6">
    <location>
        <begin position="120"/>
        <end position="294"/>
    </location>
</feature>
<sequence>MAPKVLLSEIKWAHEEVKELFDGIADVSILDKSMDKSSFIKELSPGGKYSDIVAIFRSHVAFFRHFDKELIDHFPPSLKWVATNSAGYDSIDVEALKAKGIYLSNTPAAVNDATATTALYLIISAMRQYSNAERSLRDLKWKPAGNAAVSHDLTGKTLAILGLGGIGLRIAELVHAFPMRVIYHNRRKAEGAPEYCEYFEDVEEMLKQADVLNISIPLNASTTGIVGEKWIRTMKKGSIIVNTARGGVIDEDALIRALEDGHLGSVGLDVLPNEPHINPRLLEFSNITLLPHMGTETRDTQRKMEVRALTNIRDYLVYGMGKDLVPEMRT</sequence>
<keyword evidence="3" id="KW-0520">NAD</keyword>
<dbReference type="InterPro" id="IPR006140">
    <property type="entry name" value="D-isomer_DH_NAD-bd"/>
</dbReference>
<evidence type="ECO:0000313" key="8">
    <source>
        <dbReference type="Proteomes" id="UP001175226"/>
    </source>
</evidence>
<dbReference type="GO" id="GO:0016618">
    <property type="term" value="F:hydroxypyruvate reductase [NAD(P)H] activity"/>
    <property type="evidence" value="ECO:0007669"/>
    <property type="project" value="TreeGrafter"/>
</dbReference>
<keyword evidence="2 4" id="KW-0560">Oxidoreductase</keyword>
<dbReference type="InterPro" id="IPR029753">
    <property type="entry name" value="D-isomer_DH_CS"/>
</dbReference>
<dbReference type="InterPro" id="IPR029752">
    <property type="entry name" value="D-isomer_DH_CS1"/>
</dbReference>
<dbReference type="EMBL" id="JAUEPT010000002">
    <property type="protein sequence ID" value="KAK0454631.1"/>
    <property type="molecule type" value="Genomic_DNA"/>
</dbReference>
<dbReference type="InterPro" id="IPR006139">
    <property type="entry name" value="D-isomer_2_OHA_DH_cat_dom"/>
</dbReference>
<reference evidence="7" key="1">
    <citation type="submission" date="2023-06" db="EMBL/GenBank/DDBJ databases">
        <authorList>
            <consortium name="Lawrence Berkeley National Laboratory"/>
            <person name="Ahrendt S."/>
            <person name="Sahu N."/>
            <person name="Indic B."/>
            <person name="Wong-Bajracharya J."/>
            <person name="Merenyi Z."/>
            <person name="Ke H.-M."/>
            <person name="Monk M."/>
            <person name="Kocsube S."/>
            <person name="Drula E."/>
            <person name="Lipzen A."/>
            <person name="Balint B."/>
            <person name="Henrissat B."/>
            <person name="Andreopoulos B."/>
            <person name="Martin F.M."/>
            <person name="Harder C.B."/>
            <person name="Rigling D."/>
            <person name="Ford K.L."/>
            <person name="Foster G.D."/>
            <person name="Pangilinan J."/>
            <person name="Papanicolaou A."/>
            <person name="Barry K."/>
            <person name="LaButti K."/>
            <person name="Viragh M."/>
            <person name="Koriabine M."/>
            <person name="Yan M."/>
            <person name="Riley R."/>
            <person name="Champramary S."/>
            <person name="Plett K.L."/>
            <person name="Tsai I.J."/>
            <person name="Slot J."/>
            <person name="Sipos G."/>
            <person name="Plett J."/>
            <person name="Nagy L.G."/>
            <person name="Grigoriev I.V."/>
        </authorList>
    </citation>
    <scope>NUCLEOTIDE SEQUENCE</scope>
    <source>
        <strain evidence="7">FPL87.14</strain>
    </source>
</reference>
<dbReference type="InterPro" id="IPR050223">
    <property type="entry name" value="D-isomer_2-hydroxyacid_DH"/>
</dbReference>
<dbReference type="AlphaFoldDB" id="A0AA39K7B2"/>
<dbReference type="PROSITE" id="PS00065">
    <property type="entry name" value="D_2_HYDROXYACID_DH_1"/>
    <property type="match status" value="1"/>
</dbReference>
<proteinExistence type="inferred from homology"/>
<dbReference type="SUPFAM" id="SSF51735">
    <property type="entry name" value="NAD(P)-binding Rossmann-fold domains"/>
    <property type="match status" value="1"/>
</dbReference>
<dbReference type="Pfam" id="PF00389">
    <property type="entry name" value="2-Hacid_dh"/>
    <property type="match status" value="1"/>
</dbReference>
<evidence type="ECO:0000256" key="4">
    <source>
        <dbReference type="RuleBase" id="RU003719"/>
    </source>
</evidence>
<name>A0AA39K7B2_9AGAR</name>
<dbReference type="Gene3D" id="3.40.50.720">
    <property type="entry name" value="NAD(P)-binding Rossmann-like Domain"/>
    <property type="match status" value="2"/>
</dbReference>
<evidence type="ECO:0000256" key="2">
    <source>
        <dbReference type="ARBA" id="ARBA00023002"/>
    </source>
</evidence>
<dbReference type="FunFam" id="3.40.50.720:FF:000203">
    <property type="entry name" value="D-3-phosphoglycerate dehydrogenase (SerA)"/>
    <property type="match status" value="1"/>
</dbReference>
<accession>A0AA39K7B2</accession>
<keyword evidence="8" id="KW-1185">Reference proteome</keyword>
<dbReference type="Pfam" id="PF02826">
    <property type="entry name" value="2-Hacid_dh_C"/>
    <property type="match status" value="1"/>
</dbReference>
<evidence type="ECO:0000259" key="6">
    <source>
        <dbReference type="Pfam" id="PF02826"/>
    </source>
</evidence>
<dbReference type="CDD" id="cd12168">
    <property type="entry name" value="Mand_dh_like"/>
    <property type="match status" value="1"/>
</dbReference>
<dbReference type="PANTHER" id="PTHR10996">
    <property type="entry name" value="2-HYDROXYACID DEHYDROGENASE-RELATED"/>
    <property type="match status" value="1"/>
</dbReference>
<evidence type="ECO:0000256" key="3">
    <source>
        <dbReference type="ARBA" id="ARBA00023027"/>
    </source>
</evidence>
<gene>
    <name evidence="7" type="ORF">EV421DRAFT_1942346</name>
</gene>
<organism evidence="7 8">
    <name type="scientific">Armillaria borealis</name>
    <dbReference type="NCBI Taxonomy" id="47425"/>
    <lineage>
        <taxon>Eukaryota</taxon>
        <taxon>Fungi</taxon>
        <taxon>Dikarya</taxon>
        <taxon>Basidiomycota</taxon>
        <taxon>Agaricomycotina</taxon>
        <taxon>Agaricomycetes</taxon>
        <taxon>Agaricomycetidae</taxon>
        <taxon>Agaricales</taxon>
        <taxon>Marasmiineae</taxon>
        <taxon>Physalacriaceae</taxon>
        <taxon>Armillaria</taxon>
    </lineage>
</organism>